<dbReference type="InterPro" id="IPR037919">
    <property type="entry name" value="OGT"/>
</dbReference>
<keyword evidence="7 8" id="KW-0802">TPR repeat</keyword>
<feature type="repeat" description="TPR" evidence="8">
    <location>
        <begin position="27"/>
        <end position="60"/>
    </location>
</feature>
<dbReference type="InterPro" id="IPR011990">
    <property type="entry name" value="TPR-like_helical_dom_sf"/>
</dbReference>
<dbReference type="AlphaFoldDB" id="A0AAW9QL56"/>
<evidence type="ECO:0000259" key="9">
    <source>
        <dbReference type="Pfam" id="PF13844"/>
    </source>
</evidence>
<dbReference type="Pfam" id="PF13181">
    <property type="entry name" value="TPR_8"/>
    <property type="match status" value="1"/>
</dbReference>
<dbReference type="SMART" id="SM00028">
    <property type="entry name" value="TPR"/>
    <property type="match status" value="2"/>
</dbReference>
<dbReference type="PANTHER" id="PTHR44366">
    <property type="entry name" value="UDP-N-ACETYLGLUCOSAMINE--PEPTIDE N-ACETYLGLUCOSAMINYLTRANSFERASE 110 KDA SUBUNIT"/>
    <property type="match status" value="1"/>
</dbReference>
<evidence type="ECO:0000256" key="7">
    <source>
        <dbReference type="ARBA" id="ARBA00022803"/>
    </source>
</evidence>
<keyword evidence="6" id="KW-0677">Repeat</keyword>
<evidence type="ECO:0000313" key="11">
    <source>
        <dbReference type="Proteomes" id="UP001336250"/>
    </source>
</evidence>
<evidence type="ECO:0000256" key="3">
    <source>
        <dbReference type="ARBA" id="ARBA00011970"/>
    </source>
</evidence>
<dbReference type="Pfam" id="PF14559">
    <property type="entry name" value="TPR_19"/>
    <property type="match status" value="1"/>
</dbReference>
<name>A0AAW9QL56_9BURK</name>
<dbReference type="EMBL" id="JAZIBG010000036">
    <property type="protein sequence ID" value="MEF7616112.1"/>
    <property type="molecule type" value="Genomic_DNA"/>
</dbReference>
<dbReference type="InterPro" id="IPR029489">
    <property type="entry name" value="OGT/SEC/SPY_C"/>
</dbReference>
<evidence type="ECO:0000256" key="2">
    <source>
        <dbReference type="ARBA" id="ARBA00005386"/>
    </source>
</evidence>
<evidence type="ECO:0000256" key="8">
    <source>
        <dbReference type="PROSITE-ProRule" id="PRU00339"/>
    </source>
</evidence>
<dbReference type="PROSITE" id="PS50005">
    <property type="entry name" value="TPR"/>
    <property type="match status" value="2"/>
</dbReference>
<reference evidence="10 11" key="1">
    <citation type="submission" date="2024-02" db="EMBL/GenBank/DDBJ databases">
        <title>Genome sequence of Aquincola sp. MAHUQ-54.</title>
        <authorList>
            <person name="Huq M.A."/>
        </authorList>
    </citation>
    <scope>NUCLEOTIDE SEQUENCE [LARGE SCALE GENOMIC DNA]</scope>
    <source>
        <strain evidence="10 11">MAHUQ-54</strain>
    </source>
</reference>
<comment type="caution">
    <text evidence="10">The sequence shown here is derived from an EMBL/GenBank/DDBJ whole genome shotgun (WGS) entry which is preliminary data.</text>
</comment>
<dbReference type="EC" id="2.4.1.255" evidence="3"/>
<dbReference type="Proteomes" id="UP001336250">
    <property type="component" value="Unassembled WGS sequence"/>
</dbReference>
<keyword evidence="11" id="KW-1185">Reference proteome</keyword>
<dbReference type="Gene3D" id="3.40.50.11380">
    <property type="match status" value="1"/>
</dbReference>
<evidence type="ECO:0000256" key="4">
    <source>
        <dbReference type="ARBA" id="ARBA00022676"/>
    </source>
</evidence>
<accession>A0AAW9QL56</accession>
<evidence type="ECO:0000256" key="5">
    <source>
        <dbReference type="ARBA" id="ARBA00022679"/>
    </source>
</evidence>
<feature type="domain" description="O-GlcNAc transferase C-terminal" evidence="9">
    <location>
        <begin position="412"/>
        <end position="594"/>
    </location>
</feature>
<evidence type="ECO:0000256" key="1">
    <source>
        <dbReference type="ARBA" id="ARBA00004922"/>
    </source>
</evidence>
<dbReference type="SUPFAM" id="SSF48452">
    <property type="entry name" value="TPR-like"/>
    <property type="match status" value="1"/>
</dbReference>
<evidence type="ECO:0000256" key="6">
    <source>
        <dbReference type="ARBA" id="ARBA00022737"/>
    </source>
</evidence>
<feature type="repeat" description="TPR" evidence="8">
    <location>
        <begin position="129"/>
        <end position="162"/>
    </location>
</feature>
<gene>
    <name evidence="10" type="ORF">V4F39_19515</name>
</gene>
<dbReference type="PANTHER" id="PTHR44366:SF1">
    <property type="entry name" value="UDP-N-ACETYLGLUCOSAMINE--PEPTIDE N-ACETYLGLUCOSAMINYLTRANSFERASE 110 KDA SUBUNIT"/>
    <property type="match status" value="1"/>
</dbReference>
<dbReference type="Pfam" id="PF13844">
    <property type="entry name" value="Glyco_transf_41"/>
    <property type="match status" value="2"/>
</dbReference>
<organism evidence="10 11">
    <name type="scientific">Aquincola agrisoli</name>
    <dbReference type="NCBI Taxonomy" id="3119538"/>
    <lineage>
        <taxon>Bacteria</taxon>
        <taxon>Pseudomonadati</taxon>
        <taxon>Pseudomonadota</taxon>
        <taxon>Betaproteobacteria</taxon>
        <taxon>Burkholderiales</taxon>
        <taxon>Sphaerotilaceae</taxon>
        <taxon>Aquincola</taxon>
    </lineage>
</organism>
<dbReference type="GO" id="GO:0097363">
    <property type="term" value="F:protein O-acetylglucosaminyltransferase activity"/>
    <property type="evidence" value="ECO:0007669"/>
    <property type="project" value="UniProtKB-EC"/>
</dbReference>
<keyword evidence="4" id="KW-0328">Glycosyltransferase</keyword>
<dbReference type="Gene3D" id="3.40.50.2000">
    <property type="entry name" value="Glycogen Phosphorylase B"/>
    <property type="match status" value="1"/>
</dbReference>
<dbReference type="Gene3D" id="1.25.40.10">
    <property type="entry name" value="Tetratricopeptide repeat domain"/>
    <property type="match status" value="2"/>
</dbReference>
<evidence type="ECO:0000313" key="10">
    <source>
        <dbReference type="EMBL" id="MEF7616112.1"/>
    </source>
</evidence>
<comment type="similarity">
    <text evidence="2">Belongs to the glycosyltransferase 41 family. O-GlcNAc transferase subfamily.</text>
</comment>
<proteinExistence type="inferred from homology"/>
<dbReference type="GO" id="GO:0006493">
    <property type="term" value="P:protein O-linked glycosylation"/>
    <property type="evidence" value="ECO:0007669"/>
    <property type="project" value="InterPro"/>
</dbReference>
<dbReference type="InterPro" id="IPR019734">
    <property type="entry name" value="TPR_rpt"/>
</dbReference>
<keyword evidence="5" id="KW-0808">Transferase</keyword>
<sequence length="626" mass="69353">MQAIKARQWPNAVRSLSQAAHLAPADTLVWMQLARVHVQSGEPELALPAAQRAYALEPRNALACLLLTECFTQQHRYAEAAEVFASLAADVARDRDFLVAHAVTLLFADRAAESIPLFLRALSMKMDDAPTHYRMGLAFKRMNRENEAAICFRTAIALDKEGEVRAQTLPLLLMASRQACDWQHLEEDTAALLRCIDEAPARIVANIEPFALLAVPAGAQRQRRLGEVYLHERVGNAVPLPRPGARPPGRIRVGYLSNDLYSHATSQLIAELLERRDTGRFEVFLYCHSKHDGSDIQRRIRAASDHYVDVTPMTHTAIAQRMRADAIDIAIDLKGYTQGTRFTLLAERPAAVQVSFLGYPGTTGAKFLDYVIGDPVVTPLDHAAHFSERIAQMPASYQPNDSRRPLPPSPGRAAVGLPDDAVVMCCFNQSYKLSPAMLDLWSRILSDAPRAVLWMLSWNAHGQRNLLQELQKRGIPPSRVFFSPRLPPDEHIARLRCADLFLDTWPCNAHTTASEALWAGVPVLTVPGETFASRVAASLVSACGLPQLACADDDAYVRQAITLANDGPALRALKEHLDDHRLQLPLFDIAAYAESYHRLLERMFERHRAGLPPEHLAAEPAPAALR</sequence>
<dbReference type="SUPFAM" id="SSF53756">
    <property type="entry name" value="UDP-Glycosyltransferase/glycogen phosphorylase"/>
    <property type="match status" value="1"/>
</dbReference>
<protein>
    <recommendedName>
        <fullName evidence="3">protein O-GlcNAc transferase</fullName>
        <ecNumber evidence="3">2.4.1.255</ecNumber>
    </recommendedName>
</protein>
<feature type="domain" description="O-GlcNAc transferase C-terminal" evidence="9">
    <location>
        <begin position="247"/>
        <end position="402"/>
    </location>
</feature>
<comment type="pathway">
    <text evidence="1">Protein modification; protein glycosylation.</text>
</comment>